<keyword evidence="4" id="KW-0436">Ligase</keyword>
<comment type="caution">
    <text evidence="7">The sequence shown here is derived from an EMBL/GenBank/DDBJ whole genome shotgun (WGS) entry which is preliminary data.</text>
</comment>
<evidence type="ECO:0000256" key="4">
    <source>
        <dbReference type="ARBA" id="ARBA00022598"/>
    </source>
</evidence>
<dbReference type="Proteomes" id="UP000177171">
    <property type="component" value="Unassembled WGS sequence"/>
</dbReference>
<accession>A0A1G2LM23</accession>
<dbReference type="GO" id="GO:0034355">
    <property type="term" value="P:NAD+ biosynthetic process via the salvage pathway"/>
    <property type="evidence" value="ECO:0007669"/>
    <property type="project" value="TreeGrafter"/>
</dbReference>
<dbReference type="Gene3D" id="3.20.20.70">
    <property type="entry name" value="Aldolase class I"/>
    <property type="match status" value="1"/>
</dbReference>
<keyword evidence="3" id="KW-0597">Phosphoprotein</keyword>
<dbReference type="Gene3D" id="3.20.140.10">
    <property type="entry name" value="nicotinate phosphoribosyltransferase"/>
    <property type="match status" value="2"/>
</dbReference>
<dbReference type="GO" id="GO:0004516">
    <property type="term" value="F:nicotinate phosphoribosyltransferase activity"/>
    <property type="evidence" value="ECO:0007669"/>
    <property type="project" value="UniProtKB-EC"/>
</dbReference>
<name>A0A1G2LM23_9BACT</name>
<dbReference type="SUPFAM" id="SSF54675">
    <property type="entry name" value="Nicotinate/Quinolinate PRTase N-terminal domain-like"/>
    <property type="match status" value="1"/>
</dbReference>
<reference evidence="7 8" key="1">
    <citation type="journal article" date="2016" name="Nat. Commun.">
        <title>Thousands of microbial genomes shed light on interconnected biogeochemical processes in an aquifer system.</title>
        <authorList>
            <person name="Anantharaman K."/>
            <person name="Brown C.T."/>
            <person name="Hug L.A."/>
            <person name="Sharon I."/>
            <person name="Castelle C.J."/>
            <person name="Probst A.J."/>
            <person name="Thomas B.C."/>
            <person name="Singh A."/>
            <person name="Wilkins M.J."/>
            <person name="Karaoz U."/>
            <person name="Brodie E.L."/>
            <person name="Williams K.H."/>
            <person name="Hubbard S.S."/>
            <person name="Banfield J.F."/>
        </authorList>
    </citation>
    <scope>NUCLEOTIDE SEQUENCE [LARGE SCALE GENOMIC DNA]</scope>
</reference>
<keyword evidence="5" id="KW-0662">Pyridine nucleotide biosynthesis</keyword>
<dbReference type="PIRSF" id="PIRSF000484">
    <property type="entry name" value="NAPRT"/>
    <property type="match status" value="1"/>
</dbReference>
<evidence type="ECO:0000256" key="5">
    <source>
        <dbReference type="ARBA" id="ARBA00022642"/>
    </source>
</evidence>
<protein>
    <recommendedName>
        <fullName evidence="2">nicotinate phosphoribosyltransferase</fullName>
        <ecNumber evidence="2">6.3.4.21</ecNumber>
    </recommendedName>
</protein>
<dbReference type="SUPFAM" id="SSF51690">
    <property type="entry name" value="Nicotinate/Quinolinate PRTase C-terminal domain-like"/>
    <property type="match status" value="1"/>
</dbReference>
<dbReference type="GO" id="GO:0005829">
    <property type="term" value="C:cytosol"/>
    <property type="evidence" value="ECO:0007669"/>
    <property type="project" value="TreeGrafter"/>
</dbReference>
<dbReference type="EC" id="6.3.4.21" evidence="2"/>
<gene>
    <name evidence="7" type="ORF">A3G49_00245</name>
</gene>
<organism evidence="7 8">
    <name type="scientific">Candidatus Sungbacteria bacterium RIFCSPLOWO2_12_FULL_41_11</name>
    <dbReference type="NCBI Taxonomy" id="1802286"/>
    <lineage>
        <taxon>Bacteria</taxon>
        <taxon>Candidatus Sungiibacteriota</taxon>
    </lineage>
</organism>
<evidence type="ECO:0000313" key="8">
    <source>
        <dbReference type="Proteomes" id="UP000177171"/>
    </source>
</evidence>
<evidence type="ECO:0000256" key="1">
    <source>
        <dbReference type="ARBA" id="ARBA00004952"/>
    </source>
</evidence>
<evidence type="ECO:0000256" key="2">
    <source>
        <dbReference type="ARBA" id="ARBA00013236"/>
    </source>
</evidence>
<dbReference type="PANTHER" id="PTHR11098">
    <property type="entry name" value="NICOTINATE PHOSPHORIBOSYLTRANSFERASE"/>
    <property type="match status" value="1"/>
</dbReference>
<dbReference type="InterPro" id="IPR013785">
    <property type="entry name" value="Aldolase_TIM"/>
</dbReference>
<dbReference type="InterPro" id="IPR007229">
    <property type="entry name" value="Nic_PRibTrfase-Fam"/>
</dbReference>
<dbReference type="PANTHER" id="PTHR11098:SF1">
    <property type="entry name" value="NICOTINATE PHOSPHORIBOSYLTRANSFERASE"/>
    <property type="match status" value="1"/>
</dbReference>
<comment type="catalytic activity">
    <reaction evidence="6">
        <text>5-phospho-alpha-D-ribose 1-diphosphate + nicotinate + ATP + H2O = nicotinate beta-D-ribonucleotide + ADP + phosphate + diphosphate</text>
        <dbReference type="Rhea" id="RHEA:36163"/>
        <dbReference type="ChEBI" id="CHEBI:15377"/>
        <dbReference type="ChEBI" id="CHEBI:30616"/>
        <dbReference type="ChEBI" id="CHEBI:32544"/>
        <dbReference type="ChEBI" id="CHEBI:33019"/>
        <dbReference type="ChEBI" id="CHEBI:43474"/>
        <dbReference type="ChEBI" id="CHEBI:57502"/>
        <dbReference type="ChEBI" id="CHEBI:58017"/>
        <dbReference type="ChEBI" id="CHEBI:456216"/>
        <dbReference type="EC" id="6.3.4.21"/>
    </reaction>
</comment>
<evidence type="ECO:0000256" key="6">
    <source>
        <dbReference type="ARBA" id="ARBA00048668"/>
    </source>
</evidence>
<sequence length="483" mass="54078">MPKSMFQADRYHMTMGNFALSGYADLGEGVNLADVEATFYSAFRKLPFAPCVGHERLVEYLTHIGIDAPRIRFLKNDRAGLERVAELLENTRFEGIVRAVKPGTIMFPREPFADITGPFALAQLSEVKFEHAFDIPMTVASRALEMRLAAGDRWLTDFSLRRNGEVDRAVDVARYAYIGGFNDTSNMEAGFLLDQFPVGTMAHYLVQSFIGVQEIDSVTGRQKHFEQICFERWLDAHPNGTTLLLDTISVPLGIIHAIAAAKSSSIRRVAFKACRIDTKPLGDWSVYVQSILDANDFSDVKIITSGDHDKESISEVVRMHPKSYGFGVGTKILSEVENVAGVIFKECLIGGHPTLKCSSMSKATLPGKLQVWRYSDKDGYFIGDMITTDDFDFSCPWANAYASEPLLCDFWINGSAVPVPSMQKQREFVMRQLKRFRDLYNYPVYIGRGLKTAIEMLSGFMNKDENEYSNIAIPVGLKEPKEG</sequence>
<dbReference type="UniPathway" id="UPA00253">
    <property type="reaction ID" value="UER00457"/>
</dbReference>
<evidence type="ECO:0000313" key="7">
    <source>
        <dbReference type="EMBL" id="OHA12690.1"/>
    </source>
</evidence>
<dbReference type="AlphaFoldDB" id="A0A1G2LM23"/>
<dbReference type="InterPro" id="IPR036068">
    <property type="entry name" value="Nicotinate_pribotase-like_C"/>
</dbReference>
<comment type="pathway">
    <text evidence="1">Cofactor biosynthesis; NAD(+) biosynthesis; nicotinate D-ribonucleotide from nicotinate: step 1/1.</text>
</comment>
<evidence type="ECO:0000256" key="3">
    <source>
        <dbReference type="ARBA" id="ARBA00022553"/>
    </source>
</evidence>
<proteinExistence type="predicted"/>
<dbReference type="EMBL" id="MHQY01000044">
    <property type="protein sequence ID" value="OHA12690.1"/>
    <property type="molecule type" value="Genomic_DNA"/>
</dbReference>